<dbReference type="EMBL" id="PEDP01001410">
    <property type="protein sequence ID" value="POS83699.1"/>
    <property type="molecule type" value="Genomic_DNA"/>
</dbReference>
<sequence>MAGADSDIDMSAPTTLTRISSALSSLTSTPTPTRKSRTLRFADFIATPRAKFRSETPYSPGDPFIALDKTTPTKISGNITKATEKVFDKERLAIAEREHIAEEYARALDEATSFVQQLGLGKATGQLKEALSQVIKRIAHEENLLSNDVSRVGLASSIYARSQGNAGTTKLSYAEATKTHFPYKLGANLPQKPSNPTRRNSKNALKTVQKVKSGLAIVPTDGKHADQLLEKAQTITAILGGKVEKAEEWYTYVIDHVPRTLSTLDGESRDVTGEMAREEVKSITGLVPMKLTWSKKTLANTLPSGTIVAYFKQMINPFRLFGTSSMARLVTKSPKPTQCPKCWEFHDSRLCNSELRCNQCSAFGHSVCEKPHRCVNSKGPHAANDPQGPARPTVKFGNLIRPTQAHLKRIRQAGHKAWLLANL</sequence>
<comment type="caution">
    <text evidence="1">The sequence shown here is derived from an EMBL/GenBank/DDBJ whole genome shotgun (WGS) entry which is preliminary data.</text>
</comment>
<name>A0A2S4PNS7_9PEZI</name>
<organism evidence="1 2">
    <name type="scientific">Erysiphe pulchra</name>
    <dbReference type="NCBI Taxonomy" id="225359"/>
    <lineage>
        <taxon>Eukaryota</taxon>
        <taxon>Fungi</taxon>
        <taxon>Dikarya</taxon>
        <taxon>Ascomycota</taxon>
        <taxon>Pezizomycotina</taxon>
        <taxon>Leotiomycetes</taxon>
        <taxon>Erysiphales</taxon>
        <taxon>Erysiphaceae</taxon>
        <taxon>Erysiphe</taxon>
    </lineage>
</organism>
<dbReference type="OrthoDB" id="4927086at2759"/>
<accession>A0A2S4PNS7</accession>
<evidence type="ECO:0000313" key="2">
    <source>
        <dbReference type="Proteomes" id="UP000237438"/>
    </source>
</evidence>
<keyword evidence="2" id="KW-1185">Reference proteome</keyword>
<evidence type="ECO:0000313" key="1">
    <source>
        <dbReference type="EMBL" id="POS83699.1"/>
    </source>
</evidence>
<feature type="non-terminal residue" evidence="1">
    <location>
        <position position="423"/>
    </location>
</feature>
<proteinExistence type="predicted"/>
<reference evidence="1 2" key="1">
    <citation type="submission" date="2017-10" db="EMBL/GenBank/DDBJ databases">
        <title>Development of genomic resources for the powdery mildew, Erysiphe pulchra.</title>
        <authorList>
            <person name="Wadl P.A."/>
            <person name="Mack B.M."/>
            <person name="Moore G."/>
            <person name="Beltz S.B."/>
        </authorList>
    </citation>
    <scope>NUCLEOTIDE SEQUENCE [LARGE SCALE GENOMIC DNA]</scope>
    <source>
        <strain evidence="1">Cflorida</strain>
    </source>
</reference>
<dbReference type="AlphaFoldDB" id="A0A2S4PNS7"/>
<protein>
    <submittedName>
        <fullName evidence="1">Uncharacterized protein</fullName>
    </submittedName>
</protein>
<dbReference type="Proteomes" id="UP000237438">
    <property type="component" value="Unassembled WGS sequence"/>
</dbReference>
<gene>
    <name evidence="1" type="ORF">EPUL_003770</name>
</gene>